<sequence>MENCYGIHASHNLPFFSTFSLPRDVAFVGRSVIMTEVCTLSYH</sequence>
<reference evidence="1" key="1">
    <citation type="submission" date="2018-10" db="EMBL/GenBank/DDBJ databases">
        <authorList>
            <person name="Gruber-Vodicka H."/>
            <person name="Jaeckle O."/>
        </authorList>
    </citation>
    <scope>NUCLEOTIDE SEQUENCE</scope>
</reference>
<dbReference type="EMBL" id="LR026963">
    <property type="protein sequence ID" value="VBB69509.1"/>
    <property type="molecule type" value="Genomic_DNA"/>
</dbReference>
<organism evidence="1">
    <name type="scientific">invertebrate metagenome</name>
    <dbReference type="NCBI Taxonomy" id="1711999"/>
    <lineage>
        <taxon>unclassified sequences</taxon>
        <taxon>metagenomes</taxon>
        <taxon>organismal metagenomes</taxon>
    </lineage>
</organism>
<evidence type="ECO:0000313" key="1">
    <source>
        <dbReference type="EMBL" id="VBB69509.1"/>
    </source>
</evidence>
<protein>
    <submittedName>
        <fullName evidence="1">Uncharacterized protein</fullName>
    </submittedName>
</protein>
<name>A0A484H638_9ZZZZ</name>
<accession>A0A484H638</accession>
<dbReference type="AlphaFoldDB" id="A0A484H638"/>
<gene>
    <name evidence="1" type="ORF">RIEGSTA812A_PEG_982</name>
</gene>
<proteinExistence type="predicted"/>